<feature type="region of interest" description="Disordered" evidence="1">
    <location>
        <begin position="13"/>
        <end position="81"/>
    </location>
</feature>
<feature type="compositionally biased region" description="Low complexity" evidence="1">
    <location>
        <begin position="35"/>
        <end position="52"/>
    </location>
</feature>
<feature type="non-terminal residue" evidence="2">
    <location>
        <position position="1"/>
    </location>
</feature>
<reference evidence="2 3" key="1">
    <citation type="submission" date="2016-11" db="EMBL/GenBank/DDBJ databases">
        <title>Paenibacillus species isolates.</title>
        <authorList>
            <person name="Beno S.M."/>
        </authorList>
    </citation>
    <scope>NUCLEOTIDE SEQUENCE [LARGE SCALE GENOMIC DNA]</scope>
    <source>
        <strain evidence="2 3">FSL H7-0433</strain>
    </source>
</reference>
<comment type="caution">
    <text evidence="2">The sequence shown here is derived from an EMBL/GenBank/DDBJ whole genome shotgun (WGS) entry which is preliminary data.</text>
</comment>
<gene>
    <name evidence="2" type="ORF">BSO21_23590</name>
</gene>
<evidence type="ECO:0000313" key="2">
    <source>
        <dbReference type="EMBL" id="OMD21634.1"/>
    </source>
</evidence>
<protein>
    <submittedName>
        <fullName evidence="2">Uncharacterized protein</fullName>
    </submittedName>
</protein>
<accession>A0ABX3GJU5</accession>
<proteinExistence type="predicted"/>
<sequence length="81" mass="8313">NLFKEINIFKIDSDGDDGVRYEGDRDTKHAGNPEAGDTLGDALGDDTLGAGDPPDDSGTPNDGGTPNVDGSKEGSYLTISA</sequence>
<keyword evidence="3" id="KW-1185">Reference proteome</keyword>
<feature type="compositionally biased region" description="Basic and acidic residues" evidence="1">
    <location>
        <begin position="13"/>
        <end position="31"/>
    </location>
</feature>
<evidence type="ECO:0000313" key="3">
    <source>
        <dbReference type="Proteomes" id="UP000187158"/>
    </source>
</evidence>
<evidence type="ECO:0000256" key="1">
    <source>
        <dbReference type="SAM" id="MobiDB-lite"/>
    </source>
</evidence>
<name>A0ABX3GJU5_9BACL</name>
<organism evidence="2 3">
    <name type="scientific">Paenibacillus odorifer</name>
    <dbReference type="NCBI Taxonomy" id="189426"/>
    <lineage>
        <taxon>Bacteria</taxon>
        <taxon>Bacillati</taxon>
        <taxon>Bacillota</taxon>
        <taxon>Bacilli</taxon>
        <taxon>Bacillales</taxon>
        <taxon>Paenibacillaceae</taxon>
        <taxon>Paenibacillus</taxon>
    </lineage>
</organism>
<dbReference type="Proteomes" id="UP000187158">
    <property type="component" value="Unassembled WGS sequence"/>
</dbReference>
<dbReference type="RefSeq" id="WP_218641464.1">
    <property type="nucleotide sequence ID" value="NZ_MPVP01000200.1"/>
</dbReference>
<dbReference type="EMBL" id="MPVP01000200">
    <property type="protein sequence ID" value="OMD21634.1"/>
    <property type="molecule type" value="Genomic_DNA"/>
</dbReference>